<dbReference type="Gene3D" id="3.30.505.10">
    <property type="entry name" value="SH2 domain"/>
    <property type="match status" value="1"/>
</dbReference>
<dbReference type="GeneTree" id="ENSGT00940000163886"/>
<reference evidence="9" key="2">
    <citation type="journal article" date="2008" name="Genome Biol.">
        <title>Improved genome assembly and evidence-based global gene model set for the chordate Ciona intestinalis: new insight into intron and operon populations.</title>
        <authorList>
            <person name="Satou Y."/>
            <person name="Mineta K."/>
            <person name="Ogasawara M."/>
            <person name="Sasakura Y."/>
            <person name="Shoguchi E."/>
            <person name="Ueno K."/>
            <person name="Yamada L."/>
            <person name="Matsumoto J."/>
            <person name="Wasserscheid J."/>
            <person name="Dewar K."/>
            <person name="Wiley G.B."/>
            <person name="Macmil S.L."/>
            <person name="Roe B.A."/>
            <person name="Zeller R.W."/>
            <person name="Hastings K.E."/>
            <person name="Lemaire P."/>
            <person name="Lindquist E."/>
            <person name="Endo T."/>
            <person name="Hotta K."/>
            <person name="Inaba K."/>
        </authorList>
    </citation>
    <scope>NUCLEOTIDE SEQUENCE [LARGE SCALE GENOMIC DNA]</scope>
    <source>
        <strain evidence="9">wild type</strain>
    </source>
</reference>
<dbReference type="InterPro" id="IPR013625">
    <property type="entry name" value="PTB"/>
</dbReference>
<evidence type="ECO:0000256" key="6">
    <source>
        <dbReference type="PROSITE-ProRule" id="PRU00191"/>
    </source>
</evidence>
<dbReference type="HOGENOM" id="CLU_308576_0_0_1"/>
<feature type="region of interest" description="Disordered" evidence="7">
    <location>
        <begin position="416"/>
        <end position="612"/>
    </location>
</feature>
<dbReference type="InParanoid" id="F6V7W7"/>
<feature type="domain" description="SH2" evidence="8">
    <location>
        <begin position="684"/>
        <end position="794"/>
    </location>
</feature>
<dbReference type="SUPFAM" id="SSF50729">
    <property type="entry name" value="PH domain-like"/>
    <property type="match status" value="1"/>
</dbReference>
<sequence length="969" mass="104767">MREDAMDSFAVLEAVLAEMEALTPSPNTNRSPPSHGSSLNSDASSGLGASPTQPVKQDVWVKRFDFNDDVYLMNASPPSPPRPVTQKSKKSKRKTTPAIEEIGKSASVRNPTVKRKNSFRRHTVSLHSNYVRYDDPADQLTVFRKQQVADFYSTQLCVTNFPPNSSKRPSSAFSPYQGRQFFKIPEENENETSEYFSSDDSKDTFNEPTNDDVFSQDQNMPQPSYPPRTSHTRPPQQQMVGRSLSSASSSGSTSAHKKSLEERLSPQLFLAMSVNPGGRPIEDIHSYKEDLEPDSPKEERSPHPATPAFPITPKTPYTNLTSPIAHVPIGITKTPLSELGLKPKPLELDDSKNIPGTHTPAGVHLSSAPKQHQVTSASINGTTQGIMTQSQVTSPQQSVHMNKTTNRSVIVENSRIRLDEQTRPTNHQPTLESRDPSTQQYIHGSFTPPLSQTTSYTATDRRPNGWQQNHSPHANSASPVATKDMRSPWVFNGDTSPIASSPAGKSPVISSIASSATPPHGNGSGEVSPAGTRSLNGSNDSLLSGGSASGHHPHLAYQKDRYSHNIPKDSSRHSASSIRSTSTGGSGYLGGASQTSPHSAGSPVSGSGQYPFTHINKRESQLSAYDRHGGHHLISSDEGGLSSPASGRTSASSVSDIEKLAHEVSQANIAGTPPKFIKDTTAYWYKPEINRDQAHAMLRTRPPGSFVVRASRCYPGAFGLALKVHQVPAAVLATAKPGTDMNNELVRHFLIEPSTRGVKLKGCPNEPVFGSLSALIYQHSITPLALPCKLVIPTSNQDVPPAGSSRDSTEIQNSAVELLKQGAACNVLYLGSEDTESLTGPEAIERAMRECMQNVGQAIKTSVVHFKVSPQGITLTDNARKIFFRRHYPTATVTYCGLDPSAREPHNRRWDASKDRGPPNARVFGFVAKKPGSSVENVCHLFAELDLDQPAPAIVNFVSKVLIGAAGSN</sequence>
<evidence type="ECO:0000256" key="7">
    <source>
        <dbReference type="SAM" id="MobiDB-lite"/>
    </source>
</evidence>
<evidence type="ECO:0000256" key="2">
    <source>
        <dbReference type="ARBA" id="ARBA00007881"/>
    </source>
</evidence>
<dbReference type="SMART" id="SM00462">
    <property type="entry name" value="PTB"/>
    <property type="match status" value="1"/>
</dbReference>
<dbReference type="Proteomes" id="UP000008144">
    <property type="component" value="Chromosome 9"/>
</dbReference>
<dbReference type="CDD" id="cd01213">
    <property type="entry name" value="PTB_tensin"/>
    <property type="match status" value="1"/>
</dbReference>
<keyword evidence="3" id="KW-0378">Hydrolase</keyword>
<dbReference type="STRING" id="7719.ENSCINP00000024019"/>
<feature type="compositionally biased region" description="Polar residues" evidence="7">
    <location>
        <begin position="35"/>
        <end position="44"/>
    </location>
</feature>
<dbReference type="InterPro" id="IPR051484">
    <property type="entry name" value="Tensin_PTEN_phosphatase"/>
</dbReference>
<reference evidence="9" key="4">
    <citation type="submission" date="2025-09" db="UniProtKB">
        <authorList>
            <consortium name="Ensembl"/>
        </authorList>
    </citation>
    <scope>IDENTIFICATION</scope>
</reference>
<feature type="compositionally biased region" description="Basic and acidic residues" evidence="7">
    <location>
        <begin position="557"/>
        <end position="572"/>
    </location>
</feature>
<dbReference type="Pfam" id="PF08416">
    <property type="entry name" value="PTB"/>
    <property type="match status" value="1"/>
</dbReference>
<dbReference type="SMART" id="SM00252">
    <property type="entry name" value="SH2"/>
    <property type="match status" value="1"/>
</dbReference>
<accession>F6V7W7</accession>
<dbReference type="AlphaFoldDB" id="F6V7W7"/>
<dbReference type="Ensembl" id="ENSCINT00000024265.2">
    <property type="protein sequence ID" value="ENSCINP00000024019.2"/>
    <property type="gene ID" value="ENSCING00000008460.3"/>
</dbReference>
<feature type="compositionally biased region" description="Low complexity" evidence="7">
    <location>
        <begin position="243"/>
        <end position="254"/>
    </location>
</feature>
<feature type="region of interest" description="Disordered" evidence="7">
    <location>
        <begin position="629"/>
        <end position="654"/>
    </location>
</feature>
<keyword evidence="4" id="KW-0904">Protein phosphatase</keyword>
<evidence type="ECO:0000313" key="10">
    <source>
        <dbReference type="Proteomes" id="UP000008144"/>
    </source>
</evidence>
<dbReference type="CDD" id="cd09927">
    <property type="entry name" value="SH2_Tensin_like"/>
    <property type="match status" value="1"/>
</dbReference>
<dbReference type="InterPro" id="IPR033929">
    <property type="entry name" value="Tensin_PTB"/>
</dbReference>
<protein>
    <recommendedName>
        <fullName evidence="8">SH2 domain-containing protein</fullName>
    </recommendedName>
</protein>
<feature type="compositionally biased region" description="Polar residues" evidence="7">
    <location>
        <begin position="465"/>
        <end position="479"/>
    </location>
</feature>
<organism evidence="9 10">
    <name type="scientific">Ciona intestinalis</name>
    <name type="common">Transparent sea squirt</name>
    <name type="synonym">Ascidia intestinalis</name>
    <dbReference type="NCBI Taxonomy" id="7719"/>
    <lineage>
        <taxon>Eukaryota</taxon>
        <taxon>Metazoa</taxon>
        <taxon>Chordata</taxon>
        <taxon>Tunicata</taxon>
        <taxon>Ascidiacea</taxon>
        <taxon>Phlebobranchia</taxon>
        <taxon>Cionidae</taxon>
        <taxon>Ciona</taxon>
    </lineage>
</organism>
<comment type="subcellular location">
    <subcellularLocation>
        <location evidence="1">Cell junction</location>
        <location evidence="1">Focal adhesion</location>
    </subcellularLocation>
</comment>
<feature type="region of interest" description="Disordered" evidence="7">
    <location>
        <begin position="20"/>
        <end position="58"/>
    </location>
</feature>
<feature type="compositionally biased region" description="Basic and acidic residues" evidence="7">
    <location>
        <begin position="290"/>
        <end position="302"/>
    </location>
</feature>
<reference evidence="10" key="1">
    <citation type="journal article" date="2002" name="Science">
        <title>The draft genome of Ciona intestinalis: insights into chordate and vertebrate origins.</title>
        <authorList>
            <person name="Dehal P."/>
            <person name="Satou Y."/>
            <person name="Campbell R.K."/>
            <person name="Chapman J."/>
            <person name="Degnan B."/>
            <person name="De Tomaso A."/>
            <person name="Davidson B."/>
            <person name="Di Gregorio A."/>
            <person name="Gelpke M."/>
            <person name="Goodstein D.M."/>
            <person name="Harafuji N."/>
            <person name="Hastings K.E."/>
            <person name="Ho I."/>
            <person name="Hotta K."/>
            <person name="Huang W."/>
            <person name="Kawashima T."/>
            <person name="Lemaire P."/>
            <person name="Martinez D."/>
            <person name="Meinertzhagen I.A."/>
            <person name="Necula S."/>
            <person name="Nonaka M."/>
            <person name="Putnam N."/>
            <person name="Rash S."/>
            <person name="Saiga H."/>
            <person name="Satake M."/>
            <person name="Terry A."/>
            <person name="Yamada L."/>
            <person name="Wang H.G."/>
            <person name="Awazu S."/>
            <person name="Azumi K."/>
            <person name="Boore J."/>
            <person name="Branno M."/>
            <person name="Chin-Bow S."/>
            <person name="DeSantis R."/>
            <person name="Doyle S."/>
            <person name="Francino P."/>
            <person name="Keys D.N."/>
            <person name="Haga S."/>
            <person name="Hayashi H."/>
            <person name="Hino K."/>
            <person name="Imai K.S."/>
            <person name="Inaba K."/>
            <person name="Kano S."/>
            <person name="Kobayashi K."/>
            <person name="Kobayashi M."/>
            <person name="Lee B.I."/>
            <person name="Makabe K.W."/>
            <person name="Manohar C."/>
            <person name="Matassi G."/>
            <person name="Medina M."/>
            <person name="Mochizuki Y."/>
            <person name="Mount S."/>
            <person name="Morishita T."/>
            <person name="Miura S."/>
            <person name="Nakayama A."/>
            <person name="Nishizaka S."/>
            <person name="Nomoto H."/>
            <person name="Ohta F."/>
            <person name="Oishi K."/>
            <person name="Rigoutsos I."/>
            <person name="Sano M."/>
            <person name="Sasaki A."/>
            <person name="Sasakura Y."/>
            <person name="Shoguchi E."/>
            <person name="Shin-i T."/>
            <person name="Spagnuolo A."/>
            <person name="Stainier D."/>
            <person name="Suzuki M.M."/>
            <person name="Tassy O."/>
            <person name="Takatori N."/>
            <person name="Tokuoka M."/>
            <person name="Yagi K."/>
            <person name="Yoshizaki F."/>
            <person name="Wada S."/>
            <person name="Zhang C."/>
            <person name="Hyatt P.D."/>
            <person name="Larimer F."/>
            <person name="Detter C."/>
            <person name="Doggett N."/>
            <person name="Glavina T."/>
            <person name="Hawkins T."/>
            <person name="Richardson P."/>
            <person name="Lucas S."/>
            <person name="Kohara Y."/>
            <person name="Levine M."/>
            <person name="Satoh N."/>
            <person name="Rokhsar D.S."/>
        </authorList>
    </citation>
    <scope>NUCLEOTIDE SEQUENCE [LARGE SCALE GENOMIC DNA]</scope>
</reference>
<name>F6V7W7_CIOIN</name>
<evidence type="ECO:0000256" key="1">
    <source>
        <dbReference type="ARBA" id="ARBA00004246"/>
    </source>
</evidence>
<feature type="compositionally biased region" description="Polar residues" evidence="7">
    <location>
        <begin position="423"/>
        <end position="458"/>
    </location>
</feature>
<feature type="region of interest" description="Disordered" evidence="7">
    <location>
        <begin position="290"/>
        <end position="315"/>
    </location>
</feature>
<dbReference type="InterPro" id="IPR006020">
    <property type="entry name" value="PTB/PI_dom"/>
</dbReference>
<dbReference type="InterPro" id="IPR000980">
    <property type="entry name" value="SH2"/>
</dbReference>
<keyword evidence="5 6" id="KW-0727">SH2 domain</keyword>
<evidence type="ECO:0000313" key="9">
    <source>
        <dbReference type="Ensembl" id="ENSCINP00000024019.2"/>
    </source>
</evidence>
<feature type="compositionally biased region" description="Low complexity" evidence="7">
    <location>
        <begin position="642"/>
        <end position="654"/>
    </location>
</feature>
<dbReference type="SUPFAM" id="SSF55550">
    <property type="entry name" value="SH2 domain"/>
    <property type="match status" value="1"/>
</dbReference>
<evidence type="ECO:0000259" key="8">
    <source>
        <dbReference type="PROSITE" id="PS50001"/>
    </source>
</evidence>
<dbReference type="Gene3D" id="2.30.29.30">
    <property type="entry name" value="Pleckstrin-homology domain (PH domain)/Phosphotyrosine-binding domain (PTB)"/>
    <property type="match status" value="1"/>
</dbReference>
<dbReference type="PROSITE" id="PS50001">
    <property type="entry name" value="SH2"/>
    <property type="match status" value="1"/>
</dbReference>
<feature type="compositionally biased region" description="Polar residues" evidence="7">
    <location>
        <begin position="206"/>
        <end position="240"/>
    </location>
</feature>
<dbReference type="Pfam" id="PF00017">
    <property type="entry name" value="SH2"/>
    <property type="match status" value="1"/>
</dbReference>
<comment type="similarity">
    <text evidence="2">Belongs to the PTEN phosphatase protein family.</text>
</comment>
<proteinExistence type="inferred from homology"/>
<keyword evidence="10" id="KW-1185">Reference proteome</keyword>
<reference evidence="9" key="3">
    <citation type="submission" date="2025-08" db="UniProtKB">
        <authorList>
            <consortium name="Ensembl"/>
        </authorList>
    </citation>
    <scope>IDENTIFICATION</scope>
</reference>
<feature type="compositionally biased region" description="Polar residues" evidence="7">
    <location>
        <begin position="596"/>
        <end position="610"/>
    </location>
</feature>
<feature type="compositionally biased region" description="Low complexity" evidence="7">
    <location>
        <begin position="20"/>
        <end position="34"/>
    </location>
</feature>
<dbReference type="PANTHER" id="PTHR45734:SF10">
    <property type="entry name" value="BLISTERY, ISOFORM A"/>
    <property type="match status" value="1"/>
</dbReference>
<dbReference type="InterPro" id="IPR011993">
    <property type="entry name" value="PH-like_dom_sf"/>
</dbReference>
<feature type="compositionally biased region" description="Low complexity" evidence="7">
    <location>
        <begin position="573"/>
        <end position="583"/>
    </location>
</feature>
<dbReference type="PANTHER" id="PTHR45734">
    <property type="entry name" value="TENSIN"/>
    <property type="match status" value="1"/>
</dbReference>
<evidence type="ECO:0000256" key="5">
    <source>
        <dbReference type="ARBA" id="ARBA00022999"/>
    </source>
</evidence>
<dbReference type="InterPro" id="IPR036860">
    <property type="entry name" value="SH2_dom_sf"/>
</dbReference>
<evidence type="ECO:0000256" key="3">
    <source>
        <dbReference type="ARBA" id="ARBA00022801"/>
    </source>
</evidence>
<evidence type="ECO:0000256" key="4">
    <source>
        <dbReference type="ARBA" id="ARBA00022912"/>
    </source>
</evidence>
<feature type="region of interest" description="Disordered" evidence="7">
    <location>
        <begin position="184"/>
        <end position="261"/>
    </location>
</feature>
<dbReference type="InterPro" id="IPR035012">
    <property type="entry name" value="Tensin-like_SH2"/>
</dbReference>
<feature type="region of interest" description="Disordered" evidence="7">
    <location>
        <begin position="72"/>
        <end position="97"/>
    </location>
</feature>
<feature type="compositionally biased region" description="Polar residues" evidence="7">
    <location>
        <begin position="508"/>
        <end position="517"/>
    </location>
</feature>
<feature type="compositionally biased region" description="Low complexity" evidence="7">
    <location>
        <begin position="534"/>
        <end position="550"/>
    </location>
</feature>
<dbReference type="GO" id="GO:0005925">
    <property type="term" value="C:focal adhesion"/>
    <property type="evidence" value="ECO:0000318"/>
    <property type="project" value="GO_Central"/>
</dbReference>
<dbReference type="EMBL" id="EAAA01002959">
    <property type="status" value="NOT_ANNOTATED_CDS"/>
    <property type="molecule type" value="Genomic_DNA"/>
</dbReference>
<dbReference type="GO" id="GO:0004721">
    <property type="term" value="F:phosphoprotein phosphatase activity"/>
    <property type="evidence" value="ECO:0007669"/>
    <property type="project" value="UniProtKB-KW"/>
</dbReference>
<dbReference type="OMA" id="IEDIHSY"/>